<comment type="similarity">
    <text evidence="2">Belongs to the GILT family.</text>
</comment>
<sequence>MKLSGIYGIVFAFVAIIEPGDGAYTKLTVFYEPNCQRCQDLLLNQVKPALEALGGVYNSHLEIDLIPYGSATTEWKEGERLKNVCIISKDCHATKGHACAKGNFPLKLTTEYRFCSLESLSLKKGSAGCEACAKNIGMDFEIIRNCVLSWEGDVLMAANGIKKNGLSPKATEHPWILVNDEYKKDAADGLKANALATLCKIWKGEKHDHDLPKACDGKV</sequence>
<evidence type="ECO:0000313" key="8">
    <source>
        <dbReference type="Proteomes" id="UP001642540"/>
    </source>
</evidence>
<dbReference type="Pfam" id="PF03227">
    <property type="entry name" value="GILT"/>
    <property type="match status" value="1"/>
</dbReference>
<proteinExistence type="inferred from homology"/>
<protein>
    <recommendedName>
        <fullName evidence="9">Gamma-interferon-inducible lysosomal thiol reductase</fullName>
    </recommendedName>
</protein>
<keyword evidence="5" id="KW-0325">Glycoprotein</keyword>
<keyword evidence="8" id="KW-1185">Reference proteome</keyword>
<evidence type="ECO:0000256" key="3">
    <source>
        <dbReference type="ARBA" id="ARBA00022525"/>
    </source>
</evidence>
<evidence type="ECO:0000256" key="5">
    <source>
        <dbReference type="ARBA" id="ARBA00023180"/>
    </source>
</evidence>
<dbReference type="EMBL" id="CAXLJM020000001">
    <property type="protein sequence ID" value="CAL8068432.1"/>
    <property type="molecule type" value="Genomic_DNA"/>
</dbReference>
<evidence type="ECO:0000256" key="1">
    <source>
        <dbReference type="ARBA" id="ARBA00004613"/>
    </source>
</evidence>
<dbReference type="Proteomes" id="UP001642540">
    <property type="component" value="Unassembled WGS sequence"/>
</dbReference>
<feature type="signal peptide" evidence="6">
    <location>
        <begin position="1"/>
        <end position="22"/>
    </location>
</feature>
<comment type="caution">
    <text evidence="7">The sequence shown here is derived from an EMBL/GenBank/DDBJ whole genome shotgun (WGS) entry which is preliminary data.</text>
</comment>
<name>A0ABP1PI61_9HEXA</name>
<comment type="subcellular location">
    <subcellularLocation>
        <location evidence="1">Secreted</location>
    </subcellularLocation>
</comment>
<feature type="chain" id="PRO_5046257011" description="Gamma-interferon-inducible lysosomal thiol reductase" evidence="6">
    <location>
        <begin position="23"/>
        <end position="219"/>
    </location>
</feature>
<organism evidence="7 8">
    <name type="scientific">Orchesella dallaii</name>
    <dbReference type="NCBI Taxonomy" id="48710"/>
    <lineage>
        <taxon>Eukaryota</taxon>
        <taxon>Metazoa</taxon>
        <taxon>Ecdysozoa</taxon>
        <taxon>Arthropoda</taxon>
        <taxon>Hexapoda</taxon>
        <taxon>Collembola</taxon>
        <taxon>Entomobryomorpha</taxon>
        <taxon>Entomobryoidea</taxon>
        <taxon>Orchesellidae</taxon>
        <taxon>Orchesellinae</taxon>
        <taxon>Orchesella</taxon>
    </lineage>
</organism>
<evidence type="ECO:0000256" key="6">
    <source>
        <dbReference type="SAM" id="SignalP"/>
    </source>
</evidence>
<evidence type="ECO:0000256" key="2">
    <source>
        <dbReference type="ARBA" id="ARBA00005679"/>
    </source>
</evidence>
<keyword evidence="4 6" id="KW-0732">Signal</keyword>
<keyword evidence="3" id="KW-0964">Secreted</keyword>
<dbReference type="InterPro" id="IPR004911">
    <property type="entry name" value="Interferon-induced_GILT"/>
</dbReference>
<gene>
    <name evidence="7" type="ORF">ODALV1_LOCUS269</name>
</gene>
<evidence type="ECO:0000256" key="4">
    <source>
        <dbReference type="ARBA" id="ARBA00022729"/>
    </source>
</evidence>
<dbReference type="PANTHER" id="PTHR13234">
    <property type="entry name" value="GAMMA-INTERFERON INDUCIBLE LYSOSOMAL THIOL REDUCTASE GILT"/>
    <property type="match status" value="1"/>
</dbReference>
<evidence type="ECO:0008006" key="9">
    <source>
        <dbReference type="Google" id="ProtNLM"/>
    </source>
</evidence>
<dbReference type="PANTHER" id="PTHR13234:SF8">
    <property type="entry name" value="GAMMA-INTERFERON-INDUCIBLE LYSOSOMAL THIOL REDUCTASE"/>
    <property type="match status" value="1"/>
</dbReference>
<accession>A0ABP1PI61</accession>
<evidence type="ECO:0000313" key="7">
    <source>
        <dbReference type="EMBL" id="CAL8068432.1"/>
    </source>
</evidence>
<reference evidence="7 8" key="1">
    <citation type="submission" date="2024-08" db="EMBL/GenBank/DDBJ databases">
        <authorList>
            <person name="Cucini C."/>
            <person name="Frati F."/>
        </authorList>
    </citation>
    <scope>NUCLEOTIDE SEQUENCE [LARGE SCALE GENOMIC DNA]</scope>
</reference>